<gene>
    <name evidence="1" type="ORF">SteCoe_23451</name>
</gene>
<organism evidence="1 2">
    <name type="scientific">Stentor coeruleus</name>
    <dbReference type="NCBI Taxonomy" id="5963"/>
    <lineage>
        <taxon>Eukaryota</taxon>
        <taxon>Sar</taxon>
        <taxon>Alveolata</taxon>
        <taxon>Ciliophora</taxon>
        <taxon>Postciliodesmatophora</taxon>
        <taxon>Heterotrichea</taxon>
        <taxon>Heterotrichida</taxon>
        <taxon>Stentoridae</taxon>
        <taxon>Stentor</taxon>
    </lineage>
</organism>
<dbReference type="AlphaFoldDB" id="A0A1R2BJV5"/>
<sequence>MSIPLSKDLYKQLRLECTQGESKQNEIFSQYGISLNTEEPLEYIKYLINLSVANTNIQKSILKILPSIPITEETGKFLMILSNNILADLPDHKFNYISENSNIILYTLSSINSSNDNLFEWAYFLLSKLHVKNLSHLNSLLSIDNYQILLDFIQAKLEKAWEKEENIVPDIISIEDIEFLCNYYIDDDMKTLVILNYCTREVRMLKDVVNIFVNTGLIDKIFPVLAKTSDEGSKAVILQILSNTVCELTIDKITKNLEIVLKSAELDVKQPTTREWVFVIIRRGIGLSEEFHEKLDRLYHEKA</sequence>
<name>A0A1R2BJV5_9CILI</name>
<dbReference type="Proteomes" id="UP000187209">
    <property type="component" value="Unassembled WGS sequence"/>
</dbReference>
<evidence type="ECO:0000313" key="1">
    <source>
        <dbReference type="EMBL" id="OMJ77050.1"/>
    </source>
</evidence>
<accession>A0A1R2BJV5</accession>
<evidence type="ECO:0000313" key="2">
    <source>
        <dbReference type="Proteomes" id="UP000187209"/>
    </source>
</evidence>
<protein>
    <submittedName>
        <fullName evidence="1">Uncharacterized protein</fullName>
    </submittedName>
</protein>
<proteinExistence type="predicted"/>
<comment type="caution">
    <text evidence="1">The sequence shown here is derived from an EMBL/GenBank/DDBJ whole genome shotgun (WGS) entry which is preliminary data.</text>
</comment>
<reference evidence="1 2" key="1">
    <citation type="submission" date="2016-11" db="EMBL/GenBank/DDBJ databases">
        <title>The macronuclear genome of Stentor coeruleus: a giant cell with tiny introns.</title>
        <authorList>
            <person name="Slabodnick M."/>
            <person name="Ruby J.G."/>
            <person name="Reiff S.B."/>
            <person name="Swart E.C."/>
            <person name="Gosai S."/>
            <person name="Prabakaran S."/>
            <person name="Witkowska E."/>
            <person name="Larue G.E."/>
            <person name="Fisher S."/>
            <person name="Freeman R.M."/>
            <person name="Gunawardena J."/>
            <person name="Chu W."/>
            <person name="Stover N.A."/>
            <person name="Gregory B.D."/>
            <person name="Nowacki M."/>
            <person name="Derisi J."/>
            <person name="Roy S.W."/>
            <person name="Marshall W.F."/>
            <person name="Sood P."/>
        </authorList>
    </citation>
    <scope>NUCLEOTIDE SEQUENCE [LARGE SCALE GENOMIC DNA]</scope>
    <source>
        <strain evidence="1">WM001</strain>
    </source>
</reference>
<dbReference type="EMBL" id="MPUH01000596">
    <property type="protein sequence ID" value="OMJ77050.1"/>
    <property type="molecule type" value="Genomic_DNA"/>
</dbReference>
<keyword evidence="2" id="KW-1185">Reference proteome</keyword>